<organism evidence="2 3">
    <name type="scientific">Knipowitschia caucasica</name>
    <name type="common">Caucasian dwarf goby</name>
    <name type="synonym">Pomatoschistus caucasicus</name>
    <dbReference type="NCBI Taxonomy" id="637954"/>
    <lineage>
        <taxon>Eukaryota</taxon>
        <taxon>Metazoa</taxon>
        <taxon>Chordata</taxon>
        <taxon>Craniata</taxon>
        <taxon>Vertebrata</taxon>
        <taxon>Euteleostomi</taxon>
        <taxon>Actinopterygii</taxon>
        <taxon>Neopterygii</taxon>
        <taxon>Teleostei</taxon>
        <taxon>Neoteleostei</taxon>
        <taxon>Acanthomorphata</taxon>
        <taxon>Gobiaria</taxon>
        <taxon>Gobiiformes</taxon>
        <taxon>Gobioidei</taxon>
        <taxon>Gobiidae</taxon>
        <taxon>Gobiinae</taxon>
        <taxon>Knipowitschia</taxon>
    </lineage>
</organism>
<dbReference type="AlphaFoldDB" id="A0AAV2KCR4"/>
<protein>
    <submittedName>
        <fullName evidence="2">Uncharacterized protein</fullName>
    </submittedName>
</protein>
<evidence type="ECO:0000313" key="2">
    <source>
        <dbReference type="EMBL" id="CAL1587728.1"/>
    </source>
</evidence>
<dbReference type="EMBL" id="OZ035840">
    <property type="protein sequence ID" value="CAL1587728.1"/>
    <property type="molecule type" value="Genomic_DNA"/>
</dbReference>
<evidence type="ECO:0000313" key="3">
    <source>
        <dbReference type="Proteomes" id="UP001497482"/>
    </source>
</evidence>
<evidence type="ECO:0000256" key="1">
    <source>
        <dbReference type="SAM" id="MobiDB-lite"/>
    </source>
</evidence>
<proteinExistence type="predicted"/>
<reference evidence="2 3" key="1">
    <citation type="submission" date="2024-04" db="EMBL/GenBank/DDBJ databases">
        <authorList>
            <person name="Waldvogel A.-M."/>
            <person name="Schoenle A."/>
        </authorList>
    </citation>
    <scope>NUCLEOTIDE SEQUENCE [LARGE SCALE GENOMIC DNA]</scope>
</reference>
<gene>
    <name evidence="2" type="ORF">KC01_LOCUS17656</name>
</gene>
<feature type="region of interest" description="Disordered" evidence="1">
    <location>
        <begin position="1"/>
        <end position="22"/>
    </location>
</feature>
<accession>A0AAV2KCR4</accession>
<keyword evidence="3" id="KW-1185">Reference proteome</keyword>
<dbReference type="Proteomes" id="UP001497482">
    <property type="component" value="Chromosome 18"/>
</dbReference>
<name>A0AAV2KCR4_KNICA</name>
<sequence length="142" mass="16043">MVMQVMKSRRKKAEKRGEGDQRRDTGWVLNSRLQCVYYEDLNHHLKVGAVSRVTSIHAHTHPHHLLPSLCSCLLVLSSLIHNTANLFYSIKRQWYLLPLTAPPGMSHHKPLAQPPSSALISQGEQHWLCGENRAPTELKPAG</sequence>